<dbReference type="EMBL" id="BARV01016062">
    <property type="protein sequence ID" value="GAI22643.1"/>
    <property type="molecule type" value="Genomic_DNA"/>
</dbReference>
<feature type="domain" description="4Fe-4S ferredoxin-type" evidence="5">
    <location>
        <begin position="2"/>
        <end position="36"/>
    </location>
</feature>
<keyword evidence="4" id="KW-0812">Transmembrane</keyword>
<evidence type="ECO:0000256" key="4">
    <source>
        <dbReference type="SAM" id="Phobius"/>
    </source>
</evidence>
<protein>
    <recommendedName>
        <fullName evidence="5">4Fe-4S ferredoxin-type domain-containing protein</fullName>
    </recommendedName>
</protein>
<evidence type="ECO:0000256" key="2">
    <source>
        <dbReference type="ARBA" id="ARBA00022475"/>
    </source>
</evidence>
<dbReference type="AlphaFoldDB" id="X1LU71"/>
<dbReference type="GO" id="GO:0005886">
    <property type="term" value="C:plasma membrane"/>
    <property type="evidence" value="ECO:0007669"/>
    <property type="project" value="UniProtKB-SubCell"/>
</dbReference>
<dbReference type="PANTHER" id="PTHR30224">
    <property type="entry name" value="ELECTRON TRANSPORT PROTEIN"/>
    <property type="match status" value="1"/>
</dbReference>
<gene>
    <name evidence="6" type="ORF">S06H3_27655</name>
</gene>
<feature type="transmembrane region" description="Helical" evidence="4">
    <location>
        <begin position="71"/>
        <end position="88"/>
    </location>
</feature>
<feature type="non-terminal residue" evidence="6">
    <location>
        <position position="202"/>
    </location>
</feature>
<dbReference type="InterPro" id="IPR017896">
    <property type="entry name" value="4Fe4S_Fe-S-bd"/>
</dbReference>
<sequence>MVILSAIFFGLFWCMICPVEMVTTFFAKIGFKRKRPKWILSEWIAILFYMIILIGGVTILEVDRNPKYTSYYLLSIVGISIISGLIFEKNTFCRYICPFGFVLGIFSKLAICGWRVKNKDVCNSCSDKSCITKKYIYNLNYKSCGVDLFPGKIDDNNHCLLCGGCLKTCKTYQTDTNSLRPNPGIVKIGFANDLLKITPLSI</sequence>
<evidence type="ECO:0000256" key="3">
    <source>
        <dbReference type="ARBA" id="ARBA00023136"/>
    </source>
</evidence>
<feature type="domain" description="4Fe-4S ferredoxin-type" evidence="5">
    <location>
        <begin position="72"/>
        <end position="109"/>
    </location>
</feature>
<accession>X1LU71</accession>
<keyword evidence="2" id="KW-1003">Cell membrane</keyword>
<feature type="transmembrane region" description="Helical" evidence="4">
    <location>
        <begin position="6"/>
        <end position="27"/>
    </location>
</feature>
<organism evidence="6">
    <name type="scientific">marine sediment metagenome</name>
    <dbReference type="NCBI Taxonomy" id="412755"/>
    <lineage>
        <taxon>unclassified sequences</taxon>
        <taxon>metagenomes</taxon>
        <taxon>ecological metagenomes</taxon>
    </lineage>
</organism>
<comment type="caution">
    <text evidence="6">The sequence shown here is derived from an EMBL/GenBank/DDBJ whole genome shotgun (WGS) entry which is preliminary data.</text>
</comment>
<dbReference type="InterPro" id="IPR052378">
    <property type="entry name" value="NosR_regulator"/>
</dbReference>
<proteinExistence type="predicted"/>
<keyword evidence="3 4" id="KW-0472">Membrane</keyword>
<comment type="subcellular location">
    <subcellularLocation>
        <location evidence="1">Cell membrane</location>
    </subcellularLocation>
</comment>
<evidence type="ECO:0000259" key="5">
    <source>
        <dbReference type="Pfam" id="PF12801"/>
    </source>
</evidence>
<keyword evidence="4" id="KW-1133">Transmembrane helix</keyword>
<evidence type="ECO:0000256" key="1">
    <source>
        <dbReference type="ARBA" id="ARBA00004236"/>
    </source>
</evidence>
<reference evidence="6" key="1">
    <citation type="journal article" date="2014" name="Front. Microbiol.">
        <title>High frequency of phylogenetically diverse reductive dehalogenase-homologous genes in deep subseafloor sedimentary metagenomes.</title>
        <authorList>
            <person name="Kawai M."/>
            <person name="Futagami T."/>
            <person name="Toyoda A."/>
            <person name="Takaki Y."/>
            <person name="Nishi S."/>
            <person name="Hori S."/>
            <person name="Arai W."/>
            <person name="Tsubouchi T."/>
            <person name="Morono Y."/>
            <person name="Uchiyama I."/>
            <person name="Ito T."/>
            <person name="Fujiyama A."/>
            <person name="Inagaki F."/>
            <person name="Takami H."/>
        </authorList>
    </citation>
    <scope>NUCLEOTIDE SEQUENCE</scope>
    <source>
        <strain evidence="6">Expedition CK06-06</strain>
    </source>
</reference>
<feature type="transmembrane region" description="Helical" evidence="4">
    <location>
        <begin position="39"/>
        <end position="59"/>
    </location>
</feature>
<name>X1LU71_9ZZZZ</name>
<dbReference type="Pfam" id="PF12801">
    <property type="entry name" value="Fer4_5"/>
    <property type="match status" value="2"/>
</dbReference>
<dbReference type="PANTHER" id="PTHR30224:SF4">
    <property type="entry name" value="ELECTRON TRANSPORT PROTEIN YCCM-RELATED"/>
    <property type="match status" value="1"/>
</dbReference>
<evidence type="ECO:0000313" key="6">
    <source>
        <dbReference type="EMBL" id="GAI22643.1"/>
    </source>
</evidence>